<evidence type="ECO:0000313" key="1">
    <source>
        <dbReference type="EMBL" id="EPD29373.1"/>
    </source>
</evidence>
<evidence type="ECO:0000313" key="2">
    <source>
        <dbReference type="Proteomes" id="UP000014387"/>
    </source>
</evidence>
<dbReference type="InterPro" id="IPR019932">
    <property type="entry name" value="CHP03543"/>
</dbReference>
<dbReference type="OrthoDB" id="3480096at2"/>
<gene>
    <name evidence="1" type="ORF">HMPREF9238_01689</name>
</gene>
<dbReference type="Proteomes" id="UP000014387">
    <property type="component" value="Unassembled WGS sequence"/>
</dbReference>
<keyword evidence="2" id="KW-1185">Reference proteome</keyword>
<organism evidence="1 2">
    <name type="scientific">Gleimia europaea ACS-120-V-Col10b</name>
    <dbReference type="NCBI Taxonomy" id="883069"/>
    <lineage>
        <taxon>Bacteria</taxon>
        <taxon>Bacillati</taxon>
        <taxon>Actinomycetota</taxon>
        <taxon>Actinomycetes</taxon>
        <taxon>Actinomycetales</taxon>
        <taxon>Actinomycetaceae</taxon>
        <taxon>Gleimia</taxon>
    </lineage>
</organism>
<accession>A0A9W5VVL9</accession>
<dbReference type="Gene3D" id="6.10.250.660">
    <property type="match status" value="1"/>
</dbReference>
<sequence length="184" mass="20756">MSNFFPTVGFFRKGYNKEEVDAFFQQARAAYEGDRPSGGITSEQVRRTVFTLKRRGYNPAVVDAALDRLESAFISSERANHVAVNGEDVWLDHVADRATTLYPRLVRPVGSRFAHPEAKERGYRVEEVDAFLDRIASFFDNEEKLTADEIRQVTFPAAKGDDAYLEGPVDAYLSRAIDILLSIE</sequence>
<dbReference type="RefSeq" id="WP_016445006.1">
    <property type="nucleotide sequence ID" value="NZ_KE150268.1"/>
</dbReference>
<reference evidence="1 2" key="1">
    <citation type="submission" date="2013-05" db="EMBL/GenBank/DDBJ databases">
        <title>The Genome Sequence of Actinomyces europaeus ACS-120-V-COL10B.</title>
        <authorList>
            <consortium name="The Broad Institute Genomics Platform"/>
            <person name="Earl A."/>
            <person name="Ward D."/>
            <person name="Feldgarden M."/>
            <person name="Gevers D."/>
            <person name="Saerens B."/>
            <person name="Vaneechoutte M."/>
            <person name="Walker B."/>
            <person name="Young S."/>
            <person name="Zeng Q."/>
            <person name="Gargeya S."/>
            <person name="Fitzgerald M."/>
            <person name="Haas B."/>
            <person name="Abouelleil A."/>
            <person name="Allen A.W."/>
            <person name="Alvarado L."/>
            <person name="Arachchi H.M."/>
            <person name="Berlin A.M."/>
            <person name="Chapman S.B."/>
            <person name="Gainer-Dewar J."/>
            <person name="Goldberg J."/>
            <person name="Griggs A."/>
            <person name="Gujja S."/>
            <person name="Hansen M."/>
            <person name="Howarth C."/>
            <person name="Imamovic A."/>
            <person name="Ireland A."/>
            <person name="Larimer J."/>
            <person name="McCowan C."/>
            <person name="Murphy C."/>
            <person name="Pearson M."/>
            <person name="Poon T.W."/>
            <person name="Priest M."/>
            <person name="Roberts A."/>
            <person name="Saif S."/>
            <person name="Shea T."/>
            <person name="Sisk P."/>
            <person name="Sykes S."/>
            <person name="Wortman J."/>
            <person name="Nusbaum C."/>
            <person name="Birren B."/>
        </authorList>
    </citation>
    <scope>NUCLEOTIDE SEQUENCE [LARGE SCALE GENOMIC DNA]</scope>
    <source>
        <strain evidence="1 2">ACS-120-V-Col10b</strain>
    </source>
</reference>
<dbReference type="EMBL" id="AGWN01000005">
    <property type="protein sequence ID" value="EPD29373.1"/>
    <property type="molecule type" value="Genomic_DNA"/>
</dbReference>
<dbReference type="NCBIfam" id="TIGR03544">
    <property type="entry name" value="DivI1A_domain"/>
    <property type="match status" value="2"/>
</dbReference>
<dbReference type="InterPro" id="IPR019933">
    <property type="entry name" value="DivIVA_domain"/>
</dbReference>
<proteinExistence type="predicted"/>
<dbReference type="NCBIfam" id="TIGR03543">
    <property type="entry name" value="divI1A_rptt_fam"/>
    <property type="match status" value="1"/>
</dbReference>
<name>A0A9W5VVL9_9ACTO</name>
<comment type="caution">
    <text evidence="1">The sequence shown here is derived from an EMBL/GenBank/DDBJ whole genome shotgun (WGS) entry which is preliminary data.</text>
</comment>
<protein>
    <submittedName>
        <fullName evidence="1">DivIVA domain repeat protein</fullName>
    </submittedName>
</protein>
<dbReference type="AlphaFoldDB" id="A0A9W5VVL9"/>